<dbReference type="STRING" id="137246.A0A401SMF2"/>
<evidence type="ECO:0000313" key="10">
    <source>
        <dbReference type="Proteomes" id="UP000287033"/>
    </source>
</evidence>
<dbReference type="InterPro" id="IPR045851">
    <property type="entry name" value="AMP-bd_C_sf"/>
</dbReference>
<evidence type="ECO:0000256" key="2">
    <source>
        <dbReference type="ARBA" id="ARBA00022598"/>
    </source>
</evidence>
<evidence type="ECO:0000256" key="5">
    <source>
        <dbReference type="ARBA" id="ARBA00047319"/>
    </source>
</evidence>
<dbReference type="Proteomes" id="UP000287033">
    <property type="component" value="Unassembled WGS sequence"/>
</dbReference>
<comment type="function">
    <text evidence="3">Acyl-CoA synthases catalyze the initial reaction in fatty acid metabolism, by forming a thioester with CoA. Has some preference toward medium-chain substrates. Plays a role in adipocyte differentiation.</text>
</comment>
<evidence type="ECO:0000256" key="1">
    <source>
        <dbReference type="ARBA" id="ARBA00006432"/>
    </source>
</evidence>
<dbReference type="SUPFAM" id="SSF56801">
    <property type="entry name" value="Acetyl-CoA synthetase-like"/>
    <property type="match status" value="1"/>
</dbReference>
<dbReference type="Pfam" id="PF00501">
    <property type="entry name" value="AMP-binding"/>
    <property type="match status" value="1"/>
</dbReference>
<comment type="catalytic activity">
    <reaction evidence="6">
        <text>a medium-chain fatty acid + ATP + CoA = a medium-chain fatty acyl-CoA + AMP + diphosphate</text>
        <dbReference type="Rhea" id="RHEA:48340"/>
        <dbReference type="ChEBI" id="CHEBI:30616"/>
        <dbReference type="ChEBI" id="CHEBI:33019"/>
        <dbReference type="ChEBI" id="CHEBI:57287"/>
        <dbReference type="ChEBI" id="CHEBI:59558"/>
        <dbReference type="ChEBI" id="CHEBI:90546"/>
        <dbReference type="ChEBI" id="CHEBI:456215"/>
        <dbReference type="EC" id="6.2.1.2"/>
    </reaction>
</comment>
<reference evidence="9 10" key="1">
    <citation type="journal article" date="2018" name="Nat. Ecol. Evol.">
        <title>Shark genomes provide insights into elasmobranch evolution and the origin of vertebrates.</title>
        <authorList>
            <person name="Hara Y"/>
            <person name="Yamaguchi K"/>
            <person name="Onimaru K"/>
            <person name="Kadota M"/>
            <person name="Koyanagi M"/>
            <person name="Keeley SD"/>
            <person name="Tatsumi K"/>
            <person name="Tanaka K"/>
            <person name="Motone F"/>
            <person name="Kageyama Y"/>
            <person name="Nozu R"/>
            <person name="Adachi N"/>
            <person name="Nishimura O"/>
            <person name="Nakagawa R"/>
            <person name="Tanegashima C"/>
            <person name="Kiyatake I"/>
            <person name="Matsumoto R"/>
            <person name="Murakumo K"/>
            <person name="Nishida K"/>
            <person name="Terakita A"/>
            <person name="Kuratani S"/>
            <person name="Sato K"/>
            <person name="Hyodo S Kuraku.S."/>
        </authorList>
    </citation>
    <scope>NUCLEOTIDE SEQUENCE [LARGE SCALE GENOMIC DNA]</scope>
</reference>
<keyword evidence="2" id="KW-0436">Ligase</keyword>
<dbReference type="GO" id="GO:0031956">
    <property type="term" value="F:medium-chain fatty acid-CoA ligase activity"/>
    <property type="evidence" value="ECO:0007669"/>
    <property type="project" value="UniProtKB-EC"/>
</dbReference>
<dbReference type="AlphaFoldDB" id="A0A401SMF2"/>
<dbReference type="OMA" id="FTACRSE"/>
<name>A0A401SMF2_CHIPU</name>
<dbReference type="Pfam" id="PF13193">
    <property type="entry name" value="AMP-binding_C"/>
    <property type="match status" value="1"/>
</dbReference>
<feature type="domain" description="AMP-dependent synthetase/ligase" evidence="7">
    <location>
        <begin position="16"/>
        <end position="83"/>
    </location>
</feature>
<dbReference type="Gene3D" id="3.40.50.12780">
    <property type="entry name" value="N-terminal domain of ligase-like"/>
    <property type="match status" value="1"/>
</dbReference>
<evidence type="ECO:0000259" key="7">
    <source>
        <dbReference type="Pfam" id="PF00501"/>
    </source>
</evidence>
<evidence type="ECO:0000259" key="8">
    <source>
        <dbReference type="Pfam" id="PF13193"/>
    </source>
</evidence>
<keyword evidence="10" id="KW-1185">Reference proteome</keyword>
<dbReference type="FunFam" id="3.30.300.30:FF:000008">
    <property type="entry name" value="2,3-dihydroxybenzoate-AMP ligase"/>
    <property type="match status" value="1"/>
</dbReference>
<sequence length="228" mass="25931">MDHTITMATVVQLRKGAYGTTENSPVTFQGFPMDEITRKLETVGYVAPHIEAKVVHLQSEELLPLNTAGELWIRGYTVMLGYWDEPEKTRECITPEGWYKTGDIAKLDAYGYCRIVGRCKDIVIRGGENIYPAEVEAFLHTHPKIHEVQVVGVYDYKMGEELCACVKVNDGMECTAEEIKTYCKGQISHFKIPRYMVFVNDFPRTPTGKIQKYKLKEQMEVQLGLGPK</sequence>
<dbReference type="InterPro" id="IPR042099">
    <property type="entry name" value="ANL_N_sf"/>
</dbReference>
<gene>
    <name evidence="9" type="ORF">chiPu_0010012</name>
</gene>
<dbReference type="GO" id="GO:0006631">
    <property type="term" value="P:fatty acid metabolic process"/>
    <property type="evidence" value="ECO:0007669"/>
    <property type="project" value="TreeGrafter"/>
</dbReference>
<evidence type="ECO:0000256" key="3">
    <source>
        <dbReference type="ARBA" id="ARBA00037247"/>
    </source>
</evidence>
<comment type="caution">
    <text evidence="9">The sequence shown here is derived from an EMBL/GenBank/DDBJ whole genome shotgun (WGS) entry which is preliminary data.</text>
</comment>
<organism evidence="9 10">
    <name type="scientific">Chiloscyllium punctatum</name>
    <name type="common">Brownbanded bambooshark</name>
    <name type="synonym">Hemiscyllium punctatum</name>
    <dbReference type="NCBI Taxonomy" id="137246"/>
    <lineage>
        <taxon>Eukaryota</taxon>
        <taxon>Metazoa</taxon>
        <taxon>Chordata</taxon>
        <taxon>Craniata</taxon>
        <taxon>Vertebrata</taxon>
        <taxon>Chondrichthyes</taxon>
        <taxon>Elasmobranchii</taxon>
        <taxon>Galeomorphii</taxon>
        <taxon>Galeoidea</taxon>
        <taxon>Orectolobiformes</taxon>
        <taxon>Hemiscylliidae</taxon>
        <taxon>Chiloscyllium</taxon>
    </lineage>
</organism>
<dbReference type="Gene3D" id="3.30.300.30">
    <property type="match status" value="1"/>
</dbReference>
<proteinExistence type="inferred from homology"/>
<protein>
    <recommendedName>
        <fullName evidence="4">Medium-chain acyl-CoA ligase ACSF2, mitochondrial</fullName>
    </recommendedName>
</protein>
<evidence type="ECO:0000256" key="4">
    <source>
        <dbReference type="ARBA" id="ARBA00039638"/>
    </source>
</evidence>
<dbReference type="PANTHER" id="PTHR43201">
    <property type="entry name" value="ACYL-COA SYNTHETASE"/>
    <property type="match status" value="1"/>
</dbReference>
<accession>A0A401SMF2</accession>
<dbReference type="InterPro" id="IPR025110">
    <property type="entry name" value="AMP-bd_C"/>
</dbReference>
<dbReference type="EMBL" id="BEZZ01000371">
    <property type="protein sequence ID" value="GCC31553.1"/>
    <property type="molecule type" value="Genomic_DNA"/>
</dbReference>
<comment type="catalytic activity">
    <reaction evidence="5">
        <text>octanoate + ATP + CoA = octanoyl-CoA + AMP + diphosphate</text>
        <dbReference type="Rhea" id="RHEA:33631"/>
        <dbReference type="ChEBI" id="CHEBI:25646"/>
        <dbReference type="ChEBI" id="CHEBI:30616"/>
        <dbReference type="ChEBI" id="CHEBI:33019"/>
        <dbReference type="ChEBI" id="CHEBI:57287"/>
        <dbReference type="ChEBI" id="CHEBI:57386"/>
        <dbReference type="ChEBI" id="CHEBI:456215"/>
    </reaction>
</comment>
<feature type="domain" description="AMP-binding enzyme C-terminal" evidence="8">
    <location>
        <begin position="134"/>
        <end position="209"/>
    </location>
</feature>
<comment type="similarity">
    <text evidence="1">Belongs to the ATP-dependent AMP-binding enzyme family.</text>
</comment>
<evidence type="ECO:0000256" key="6">
    <source>
        <dbReference type="ARBA" id="ARBA00048277"/>
    </source>
</evidence>
<dbReference type="InterPro" id="IPR000873">
    <property type="entry name" value="AMP-dep_synth/lig_dom"/>
</dbReference>
<dbReference type="PANTHER" id="PTHR43201:SF5">
    <property type="entry name" value="MEDIUM-CHAIN ACYL-COA LIGASE ACSF2, MITOCHONDRIAL"/>
    <property type="match status" value="1"/>
</dbReference>
<dbReference type="OrthoDB" id="10253115at2759"/>
<evidence type="ECO:0000313" key="9">
    <source>
        <dbReference type="EMBL" id="GCC31553.1"/>
    </source>
</evidence>